<protein>
    <submittedName>
        <fullName evidence="3">Uncharacterized protein</fullName>
    </submittedName>
</protein>
<evidence type="ECO:0000313" key="3">
    <source>
        <dbReference type="EMBL" id="CAL4136005.1"/>
    </source>
</evidence>
<feature type="region of interest" description="Disordered" evidence="2">
    <location>
        <begin position="757"/>
        <end position="786"/>
    </location>
</feature>
<feature type="compositionally biased region" description="Basic and acidic residues" evidence="2">
    <location>
        <begin position="986"/>
        <end position="998"/>
    </location>
</feature>
<feature type="region of interest" description="Disordered" evidence="2">
    <location>
        <begin position="1"/>
        <end position="122"/>
    </location>
</feature>
<feature type="region of interest" description="Disordered" evidence="2">
    <location>
        <begin position="830"/>
        <end position="881"/>
    </location>
</feature>
<feature type="compositionally biased region" description="Basic and acidic residues" evidence="2">
    <location>
        <begin position="327"/>
        <end position="353"/>
    </location>
</feature>
<feature type="compositionally biased region" description="Basic and acidic residues" evidence="2">
    <location>
        <begin position="304"/>
        <end position="314"/>
    </location>
</feature>
<feature type="region of interest" description="Disordered" evidence="2">
    <location>
        <begin position="466"/>
        <end position="526"/>
    </location>
</feature>
<feature type="compositionally biased region" description="Low complexity" evidence="2">
    <location>
        <begin position="17"/>
        <end position="28"/>
    </location>
</feature>
<evidence type="ECO:0000313" key="4">
    <source>
        <dbReference type="Proteomes" id="UP001497623"/>
    </source>
</evidence>
<feature type="compositionally biased region" description="Polar residues" evidence="2">
    <location>
        <begin position="1080"/>
        <end position="1098"/>
    </location>
</feature>
<keyword evidence="1" id="KW-0175">Coiled coil</keyword>
<feature type="non-terminal residue" evidence="3">
    <location>
        <position position="1098"/>
    </location>
</feature>
<feature type="compositionally biased region" description="Low complexity" evidence="2">
    <location>
        <begin position="1019"/>
        <end position="1029"/>
    </location>
</feature>
<keyword evidence="4" id="KW-1185">Reference proteome</keyword>
<dbReference type="EMBL" id="CAXKWB010029645">
    <property type="protein sequence ID" value="CAL4136005.1"/>
    <property type="molecule type" value="Genomic_DNA"/>
</dbReference>
<feature type="region of interest" description="Disordered" evidence="2">
    <location>
        <begin position="303"/>
        <end position="398"/>
    </location>
</feature>
<proteinExistence type="predicted"/>
<feature type="compositionally biased region" description="Low complexity" evidence="2">
    <location>
        <begin position="710"/>
        <end position="729"/>
    </location>
</feature>
<reference evidence="3 4" key="1">
    <citation type="submission" date="2024-05" db="EMBL/GenBank/DDBJ databases">
        <authorList>
            <person name="Wallberg A."/>
        </authorList>
    </citation>
    <scope>NUCLEOTIDE SEQUENCE [LARGE SCALE GENOMIC DNA]</scope>
</reference>
<feature type="compositionally biased region" description="Basic residues" evidence="2">
    <location>
        <begin position="374"/>
        <end position="386"/>
    </location>
</feature>
<evidence type="ECO:0000256" key="2">
    <source>
        <dbReference type="SAM" id="MobiDB-lite"/>
    </source>
</evidence>
<gene>
    <name evidence="3" type="ORF">MNOR_LOCUS27745</name>
</gene>
<accession>A0AAV2RUG9</accession>
<feature type="region of interest" description="Disordered" evidence="2">
    <location>
        <begin position="703"/>
        <end position="742"/>
    </location>
</feature>
<dbReference type="Proteomes" id="UP001497623">
    <property type="component" value="Unassembled WGS sequence"/>
</dbReference>
<comment type="caution">
    <text evidence="3">The sequence shown here is derived from an EMBL/GenBank/DDBJ whole genome shotgun (WGS) entry which is preliminary data.</text>
</comment>
<feature type="coiled-coil region" evidence="1">
    <location>
        <begin position="235"/>
        <end position="268"/>
    </location>
</feature>
<feature type="region of interest" description="Disordered" evidence="2">
    <location>
        <begin position="976"/>
        <end position="1057"/>
    </location>
</feature>
<feature type="compositionally biased region" description="Basic and acidic residues" evidence="2">
    <location>
        <begin position="869"/>
        <end position="881"/>
    </location>
</feature>
<feature type="region of interest" description="Disordered" evidence="2">
    <location>
        <begin position="642"/>
        <end position="672"/>
    </location>
</feature>
<feature type="region of interest" description="Disordered" evidence="2">
    <location>
        <begin position="1078"/>
        <end position="1098"/>
    </location>
</feature>
<feature type="compositionally biased region" description="Basic and acidic residues" evidence="2">
    <location>
        <begin position="483"/>
        <end position="499"/>
    </location>
</feature>
<organism evidence="3 4">
    <name type="scientific">Meganyctiphanes norvegica</name>
    <name type="common">Northern krill</name>
    <name type="synonym">Thysanopoda norvegica</name>
    <dbReference type="NCBI Taxonomy" id="48144"/>
    <lineage>
        <taxon>Eukaryota</taxon>
        <taxon>Metazoa</taxon>
        <taxon>Ecdysozoa</taxon>
        <taxon>Arthropoda</taxon>
        <taxon>Crustacea</taxon>
        <taxon>Multicrustacea</taxon>
        <taxon>Malacostraca</taxon>
        <taxon>Eumalacostraca</taxon>
        <taxon>Eucarida</taxon>
        <taxon>Euphausiacea</taxon>
        <taxon>Euphausiidae</taxon>
        <taxon>Meganyctiphanes</taxon>
    </lineage>
</organism>
<sequence>MSDTLPQELLDDEEQPPDTTGQPGPQDPRGLPPLQHHPGYTQDVLLLQEYATTQEGSDPPSPGGPQRLVGGALRNVSDESLVSSSPTLSPRGRPRKTRRPQRYQDSDSCPSVSPSPDPDSRLRTFQFDVGVIPQEGEGISAALQTEREFLDFMLSLPQVQKEGPGRPGMQEVPLPQLHEHHSPAREPLDEPPLSPGIVPPAPVVVPAAPPVVGGGVQTRVGLDHLDNLCKMMEQLGDLKEQNTRLQRRVQYLEELRTLQEMHRHLQETLEARRSGLGSIHLSESDLRRIDEDSFDASEESLLDITERPHHKEQYLEPPESPLGRRHSSSEEERRAITIDRDDPSRSITVDKEKKAHHRSAWGKVKNMISTRRDSVRKKSTGSSHRKSTGERPGLDLTAGGISIDISAASDPEDYDVDYDAVEPMDPGGNVEDVDSDIGGVWIGPRDEDVSPASTVSLGVRRAKPQLTITVPSSEDISMMQGGKDQDHRRSAQRRVEAQKRKLSPGQADPQISPAPPATPPSSRRTSNWTKVKKAFLTGQGQQHHPPHLHQHEHGHSSSLPPSPVKKNTFQFDGLGYEEDIYSAEVTPEVSPEVNSADLSCLDNQQQIIYEQETPPIHQNHSMDSSSPLLHNLESRQLYLHPLEQGSPHSADGSTPSPQPPTSSGHPLSQQQTGVPKNIADLQKSLSGEFSRRLQEWERLRTGVPGSIAPSVGAHSGSGTTTASGSLAQSLGGVQGSHSEDSLPYEFRKKLHEWEKIKKREKGKVDMPRTVPQEDNKTKVHGEDDLPADFKKRLTEWEIGKALAGKNQPNVEELQKKLGEEFNRKMAEWERMKATGSQSQVNIAGSKPGPASPKLDRKGSAQKIKKNKGVKQEKVPLAKAEVNQKARDKELQWLEKELNKVERETLRLEREKEKFLERQSRLEKMRHAMKERQPEKKEIYIRTSTGEFRFEGISQTFTKKLYEWEERRGIRPESSTIALLDPNYNPPEKEITDKPKSPEFGRLTRSKSESSVAERVTAASLHSHPSSLSLNDMETDEMLGLQGDNKAASEPTLVGDDGSSKCAVLVHLEDVEEMPHCHITNKPNSYDPSEITRNIDSSG</sequence>
<evidence type="ECO:0000256" key="1">
    <source>
        <dbReference type="SAM" id="Coils"/>
    </source>
</evidence>
<name>A0AAV2RUG9_MEGNR</name>
<feature type="region of interest" description="Disordered" evidence="2">
    <location>
        <begin position="538"/>
        <end position="569"/>
    </location>
</feature>
<feature type="compositionally biased region" description="Polar residues" evidence="2">
    <location>
        <begin position="466"/>
        <end position="475"/>
    </location>
</feature>
<dbReference type="AlphaFoldDB" id="A0AAV2RUG9"/>
<feature type="coiled-coil region" evidence="1">
    <location>
        <begin position="883"/>
        <end position="917"/>
    </location>
</feature>
<feature type="compositionally biased region" description="Basic residues" evidence="2">
    <location>
        <begin position="92"/>
        <end position="101"/>
    </location>
</feature>
<feature type="compositionally biased region" description="Polar residues" evidence="2">
    <location>
        <begin position="78"/>
        <end position="88"/>
    </location>
</feature>